<evidence type="ECO:0000313" key="4">
    <source>
        <dbReference type="Proteomes" id="UP001303473"/>
    </source>
</evidence>
<feature type="region of interest" description="Disordered" evidence="1">
    <location>
        <begin position="1"/>
        <end position="27"/>
    </location>
</feature>
<feature type="transmembrane region" description="Helical" evidence="2">
    <location>
        <begin position="130"/>
        <end position="147"/>
    </location>
</feature>
<accession>A0AAN6N7M5</accession>
<feature type="compositionally biased region" description="Polar residues" evidence="1">
    <location>
        <begin position="1"/>
        <end position="11"/>
    </location>
</feature>
<organism evidence="3 4">
    <name type="scientific">Diplogelasinospora grovesii</name>
    <dbReference type="NCBI Taxonomy" id="303347"/>
    <lineage>
        <taxon>Eukaryota</taxon>
        <taxon>Fungi</taxon>
        <taxon>Dikarya</taxon>
        <taxon>Ascomycota</taxon>
        <taxon>Pezizomycotina</taxon>
        <taxon>Sordariomycetes</taxon>
        <taxon>Sordariomycetidae</taxon>
        <taxon>Sordariales</taxon>
        <taxon>Diplogelasinosporaceae</taxon>
        <taxon>Diplogelasinospora</taxon>
    </lineage>
</organism>
<keyword evidence="2" id="KW-0472">Membrane</keyword>
<sequence length="189" mass="20802">MANTNPPSQFTPAPDRAPNPSRKSGRRRRLRTCCSSTLSAYDLLRALHPPSTRQICRRLCMWIIMLLRTFMSVLNITSNAFGQRVVSLVLGILLAIISFIYVGWCLAVIGEAQGSRRVCGVNIGRTHLDVMLVIFAISHIALFIGAFTPGLGALAFVTIWVILWLLVVLVAWFVARPLAPMGLLGSNEV</sequence>
<comment type="caution">
    <text evidence="3">The sequence shown here is derived from an EMBL/GenBank/DDBJ whole genome shotgun (WGS) entry which is preliminary data.</text>
</comment>
<keyword evidence="2" id="KW-0812">Transmembrane</keyword>
<keyword evidence="4" id="KW-1185">Reference proteome</keyword>
<dbReference type="AlphaFoldDB" id="A0AAN6N7M5"/>
<protein>
    <submittedName>
        <fullName evidence="3">Uncharacterized protein</fullName>
    </submittedName>
</protein>
<dbReference type="Proteomes" id="UP001303473">
    <property type="component" value="Unassembled WGS sequence"/>
</dbReference>
<dbReference type="EMBL" id="MU853815">
    <property type="protein sequence ID" value="KAK3939218.1"/>
    <property type="molecule type" value="Genomic_DNA"/>
</dbReference>
<evidence type="ECO:0000256" key="1">
    <source>
        <dbReference type="SAM" id="MobiDB-lite"/>
    </source>
</evidence>
<proteinExistence type="predicted"/>
<feature type="transmembrane region" description="Helical" evidence="2">
    <location>
        <begin position="153"/>
        <end position="175"/>
    </location>
</feature>
<name>A0AAN6N7M5_9PEZI</name>
<gene>
    <name evidence="3" type="ORF">QBC46DRAFT_355240</name>
</gene>
<evidence type="ECO:0000256" key="2">
    <source>
        <dbReference type="SAM" id="Phobius"/>
    </source>
</evidence>
<feature type="transmembrane region" description="Helical" evidence="2">
    <location>
        <begin position="59"/>
        <end position="76"/>
    </location>
</feature>
<reference evidence="4" key="1">
    <citation type="journal article" date="2023" name="Mol. Phylogenet. Evol.">
        <title>Genome-scale phylogeny and comparative genomics of the fungal order Sordariales.</title>
        <authorList>
            <person name="Hensen N."/>
            <person name="Bonometti L."/>
            <person name="Westerberg I."/>
            <person name="Brannstrom I.O."/>
            <person name="Guillou S."/>
            <person name="Cros-Aarteil S."/>
            <person name="Calhoun S."/>
            <person name="Haridas S."/>
            <person name="Kuo A."/>
            <person name="Mondo S."/>
            <person name="Pangilinan J."/>
            <person name="Riley R."/>
            <person name="LaButti K."/>
            <person name="Andreopoulos B."/>
            <person name="Lipzen A."/>
            <person name="Chen C."/>
            <person name="Yan M."/>
            <person name="Daum C."/>
            <person name="Ng V."/>
            <person name="Clum A."/>
            <person name="Steindorff A."/>
            <person name="Ohm R.A."/>
            <person name="Martin F."/>
            <person name="Silar P."/>
            <person name="Natvig D.O."/>
            <person name="Lalanne C."/>
            <person name="Gautier V."/>
            <person name="Ament-Velasquez S.L."/>
            <person name="Kruys A."/>
            <person name="Hutchinson M.I."/>
            <person name="Powell A.J."/>
            <person name="Barry K."/>
            <person name="Miller A.N."/>
            <person name="Grigoriev I.V."/>
            <person name="Debuchy R."/>
            <person name="Gladieux P."/>
            <person name="Hiltunen Thoren M."/>
            <person name="Johannesson H."/>
        </authorList>
    </citation>
    <scope>NUCLEOTIDE SEQUENCE [LARGE SCALE GENOMIC DNA]</scope>
    <source>
        <strain evidence="4">CBS 340.73</strain>
    </source>
</reference>
<keyword evidence="2" id="KW-1133">Transmembrane helix</keyword>
<feature type="transmembrane region" description="Helical" evidence="2">
    <location>
        <begin position="88"/>
        <end position="109"/>
    </location>
</feature>
<evidence type="ECO:0000313" key="3">
    <source>
        <dbReference type="EMBL" id="KAK3939218.1"/>
    </source>
</evidence>